<feature type="compositionally biased region" description="Low complexity" evidence="1">
    <location>
        <begin position="191"/>
        <end position="200"/>
    </location>
</feature>
<feature type="compositionally biased region" description="Low complexity" evidence="1">
    <location>
        <begin position="106"/>
        <end position="123"/>
    </location>
</feature>
<evidence type="ECO:0000313" key="3">
    <source>
        <dbReference type="Proteomes" id="UP001159641"/>
    </source>
</evidence>
<accession>A0AB34HHQ1</accession>
<feature type="region of interest" description="Disordered" evidence="1">
    <location>
        <begin position="172"/>
        <end position="260"/>
    </location>
</feature>
<protein>
    <submittedName>
        <fullName evidence="2">Uncharacterized protein</fullName>
    </submittedName>
</protein>
<comment type="caution">
    <text evidence="2">The sequence shown here is derived from an EMBL/GenBank/DDBJ whole genome shotgun (WGS) entry which is preliminary data.</text>
</comment>
<feature type="region of interest" description="Disordered" evidence="1">
    <location>
        <begin position="27"/>
        <end position="124"/>
    </location>
</feature>
<evidence type="ECO:0000313" key="2">
    <source>
        <dbReference type="EMBL" id="KAJ8790738.1"/>
    </source>
</evidence>
<gene>
    <name evidence="2" type="ORF">J1605_021166</name>
</gene>
<feature type="compositionally biased region" description="Gly residues" evidence="1">
    <location>
        <begin position="63"/>
        <end position="72"/>
    </location>
</feature>
<evidence type="ECO:0000256" key="1">
    <source>
        <dbReference type="SAM" id="MobiDB-lite"/>
    </source>
</evidence>
<dbReference type="AlphaFoldDB" id="A0AB34HHQ1"/>
<keyword evidence="3" id="KW-1185">Reference proteome</keyword>
<feature type="compositionally biased region" description="Basic and acidic residues" evidence="1">
    <location>
        <begin position="172"/>
        <end position="185"/>
    </location>
</feature>
<feature type="compositionally biased region" description="Polar residues" evidence="1">
    <location>
        <begin position="251"/>
        <end position="260"/>
    </location>
</feature>
<organism evidence="2 3">
    <name type="scientific">Eschrichtius robustus</name>
    <name type="common">California gray whale</name>
    <name type="synonym">Eschrichtius gibbosus</name>
    <dbReference type="NCBI Taxonomy" id="9764"/>
    <lineage>
        <taxon>Eukaryota</taxon>
        <taxon>Metazoa</taxon>
        <taxon>Chordata</taxon>
        <taxon>Craniata</taxon>
        <taxon>Vertebrata</taxon>
        <taxon>Euteleostomi</taxon>
        <taxon>Mammalia</taxon>
        <taxon>Eutheria</taxon>
        <taxon>Laurasiatheria</taxon>
        <taxon>Artiodactyla</taxon>
        <taxon>Whippomorpha</taxon>
        <taxon>Cetacea</taxon>
        <taxon>Mysticeti</taxon>
        <taxon>Eschrichtiidae</taxon>
        <taxon>Eschrichtius</taxon>
    </lineage>
</organism>
<dbReference type="Proteomes" id="UP001159641">
    <property type="component" value="Unassembled WGS sequence"/>
</dbReference>
<reference evidence="2 3" key="1">
    <citation type="submission" date="2022-11" db="EMBL/GenBank/DDBJ databases">
        <title>Whole genome sequence of Eschrichtius robustus ER-17-0199.</title>
        <authorList>
            <person name="Bruniche-Olsen A."/>
            <person name="Black A.N."/>
            <person name="Fields C.J."/>
            <person name="Walden K."/>
            <person name="Dewoody J.A."/>
        </authorList>
    </citation>
    <scope>NUCLEOTIDE SEQUENCE [LARGE SCALE GENOMIC DNA]</scope>
    <source>
        <strain evidence="2">ER-17-0199</strain>
        <tissue evidence="2">Blubber</tissue>
    </source>
</reference>
<name>A0AB34HHQ1_ESCRO</name>
<dbReference type="EMBL" id="JAIQCJ010001330">
    <property type="protein sequence ID" value="KAJ8790738.1"/>
    <property type="molecule type" value="Genomic_DNA"/>
</dbReference>
<feature type="compositionally biased region" description="Low complexity" evidence="1">
    <location>
        <begin position="209"/>
        <end position="224"/>
    </location>
</feature>
<proteinExistence type="predicted"/>
<sequence length="260" mass="26909">MAVAAACMHPNALIHITFPVVSPSQPKTAEALDEGHHTSSKGSYGRYAMEGPGERGMGQRPAGRGGRQGARGGRLRRAAGREFPFEAPSRAGPNGKFGRVSETRRGGQAASSALSRALAAPRAGQRRARAICSAGSLASGRRAPAGAGGTMELKKDSNAVSIDMLLIVHSEKRRAAQGAHSDRQADPGAPPQRRGGNAPPARAPHPRPLDLLAPGPACRGGALRAPERGPRGRPAPQGWLRLRAAPLASRGNAQSRDCPG</sequence>